<protein>
    <submittedName>
        <fullName evidence="1">Uncharacterized protein</fullName>
    </submittedName>
</protein>
<keyword evidence="2" id="KW-1185">Reference proteome</keyword>
<reference evidence="1 2" key="1">
    <citation type="submission" date="2020-07" db="EMBL/GenBank/DDBJ databases">
        <title>Description of Kordia aestuariivivens sp. nov., isolated from a tidal flat.</title>
        <authorList>
            <person name="Park S."/>
            <person name="Yoon J.-H."/>
        </authorList>
    </citation>
    <scope>NUCLEOTIDE SEQUENCE [LARGE SCALE GENOMIC DNA]</scope>
    <source>
        <strain evidence="1 2">YSTF-M3</strain>
    </source>
</reference>
<name>A0ABR7Q4M9_9FLAO</name>
<sequence>MGFEWLPAKNYKRHYICLKCQKGFKRASKEDIKNPVDDDFSNLMSDYYEATSQIDIVKYINAAYEKIKVSCPQCKNAMKQVHYDFEVPALRDNKSWKNLRATLLTTIDYETYIHWHRIQLQETPPNTSTYQLLTQNLEKLSKLTHSKK</sequence>
<dbReference type="Proteomes" id="UP000619238">
    <property type="component" value="Unassembled WGS sequence"/>
</dbReference>
<organism evidence="1 2">
    <name type="scientific">Kordia aestuariivivens</name>
    <dbReference type="NCBI Taxonomy" id="2759037"/>
    <lineage>
        <taxon>Bacteria</taxon>
        <taxon>Pseudomonadati</taxon>
        <taxon>Bacteroidota</taxon>
        <taxon>Flavobacteriia</taxon>
        <taxon>Flavobacteriales</taxon>
        <taxon>Flavobacteriaceae</taxon>
        <taxon>Kordia</taxon>
    </lineage>
</organism>
<gene>
    <name evidence="1" type="ORF">H2O64_02440</name>
</gene>
<evidence type="ECO:0000313" key="2">
    <source>
        <dbReference type="Proteomes" id="UP000619238"/>
    </source>
</evidence>
<evidence type="ECO:0000313" key="1">
    <source>
        <dbReference type="EMBL" id="MBC8753512.1"/>
    </source>
</evidence>
<dbReference type="EMBL" id="JACGWS010000001">
    <property type="protein sequence ID" value="MBC8753512.1"/>
    <property type="molecule type" value="Genomic_DNA"/>
</dbReference>
<dbReference type="RefSeq" id="WP_187560543.1">
    <property type="nucleotide sequence ID" value="NZ_JACGWS010000001.1"/>
</dbReference>
<accession>A0ABR7Q4M9</accession>
<proteinExistence type="predicted"/>
<comment type="caution">
    <text evidence="1">The sequence shown here is derived from an EMBL/GenBank/DDBJ whole genome shotgun (WGS) entry which is preliminary data.</text>
</comment>